<dbReference type="OrthoDB" id="2985259at2759"/>
<dbReference type="AlphaFoldDB" id="A0A4S4LGV0"/>
<proteinExistence type="predicted"/>
<protein>
    <recommendedName>
        <fullName evidence="3">Protein kinase domain-containing protein</fullName>
    </recommendedName>
</protein>
<accession>A0A4S4LGV0</accession>
<evidence type="ECO:0008006" key="3">
    <source>
        <dbReference type="Google" id="ProtNLM"/>
    </source>
</evidence>
<organism evidence="1 2">
    <name type="scientific">Bondarzewia mesenterica</name>
    <dbReference type="NCBI Taxonomy" id="1095465"/>
    <lineage>
        <taxon>Eukaryota</taxon>
        <taxon>Fungi</taxon>
        <taxon>Dikarya</taxon>
        <taxon>Basidiomycota</taxon>
        <taxon>Agaricomycotina</taxon>
        <taxon>Agaricomycetes</taxon>
        <taxon>Russulales</taxon>
        <taxon>Bondarzewiaceae</taxon>
        <taxon>Bondarzewia</taxon>
    </lineage>
</organism>
<dbReference type="EMBL" id="SGPL01000529">
    <property type="protein sequence ID" value="THH11172.1"/>
    <property type="molecule type" value="Genomic_DNA"/>
</dbReference>
<dbReference type="SUPFAM" id="SSF56112">
    <property type="entry name" value="Protein kinase-like (PK-like)"/>
    <property type="match status" value="1"/>
</dbReference>
<reference evidence="1 2" key="1">
    <citation type="submission" date="2019-02" db="EMBL/GenBank/DDBJ databases">
        <title>Genome sequencing of the rare red list fungi Bondarzewia mesenterica.</title>
        <authorList>
            <person name="Buettner E."/>
            <person name="Kellner H."/>
        </authorList>
    </citation>
    <scope>NUCLEOTIDE SEQUENCE [LARGE SCALE GENOMIC DNA]</scope>
    <source>
        <strain evidence="1 2">DSM 108281</strain>
    </source>
</reference>
<dbReference type="Gene3D" id="1.10.510.10">
    <property type="entry name" value="Transferase(Phosphotransferase) domain 1"/>
    <property type="match status" value="1"/>
</dbReference>
<dbReference type="InterPro" id="IPR011009">
    <property type="entry name" value="Kinase-like_dom_sf"/>
</dbReference>
<keyword evidence="2" id="KW-1185">Reference proteome</keyword>
<comment type="caution">
    <text evidence="1">The sequence shown here is derived from an EMBL/GenBank/DDBJ whole genome shotgun (WGS) entry which is preliminary data.</text>
</comment>
<gene>
    <name evidence="1" type="ORF">EW146_g8140</name>
</gene>
<sequence>MASSIPSIIMRRPQTIQEWRHQQNQPEGTFPRHKYVDSSEGYTLWKARLDNLTVNPANDAPRTPDGLSKNSIHCPARTTDNCDVLIRLMAIGQDRGERHRMALSRLATGNNALRGENHVVPVLKEVVYDDMVFAIFPLMWTGLVTLGGSVPRLVFGFCAQQGQQGTKFCHDNLVAHLGIDSDNILINWVGGQCLYPEAHRAGFLSPFRSYLPIGITSMTLNWPIRSNSDPSSRVVTGLPTTGIRSGEYGRDIAPEMLSGAPYCPFHADVWQLGTMFKTYFGHLDHLSQSLVGLFDTMCSGDPASRPSVSEALQRVQQLELSRQTLLSGVPDSEVRLAKLAAEVDAQIASREAKS</sequence>
<name>A0A4S4LGV0_9AGAM</name>
<evidence type="ECO:0000313" key="1">
    <source>
        <dbReference type="EMBL" id="THH11172.1"/>
    </source>
</evidence>
<dbReference type="Proteomes" id="UP000310158">
    <property type="component" value="Unassembled WGS sequence"/>
</dbReference>
<evidence type="ECO:0000313" key="2">
    <source>
        <dbReference type="Proteomes" id="UP000310158"/>
    </source>
</evidence>